<feature type="region of interest" description="Disordered" evidence="1">
    <location>
        <begin position="243"/>
        <end position="348"/>
    </location>
</feature>
<feature type="compositionally biased region" description="Low complexity" evidence="1">
    <location>
        <begin position="111"/>
        <end position="123"/>
    </location>
</feature>
<dbReference type="InterPro" id="IPR013887">
    <property type="entry name" value="UPF0592"/>
</dbReference>
<reference evidence="2" key="3">
    <citation type="submission" date="2015-02" db="UniProtKB">
        <authorList>
            <consortium name="EnsemblProtists"/>
        </authorList>
    </citation>
    <scope>IDENTIFICATION</scope>
    <source>
        <strain evidence="2">DAOM BR144</strain>
    </source>
</reference>
<feature type="compositionally biased region" description="Polar residues" evidence="1">
    <location>
        <begin position="245"/>
        <end position="257"/>
    </location>
</feature>
<feature type="region of interest" description="Disordered" evidence="1">
    <location>
        <begin position="111"/>
        <end position="130"/>
    </location>
</feature>
<sequence>MVNKIKKFFKSIGRPSSSGSASMSSSNTGYPLLASSDNQFHHQYESRSNKVPLASSPSFGLGMETTAMLQATEASGSNSSDGMVSPVRPGSSEVLKWGVLLSKIPKLIAGATTPSSSASSGSPQSEYAGGDGNAEMNMLLELLTQMATREYQAQIAQFYVGEGNAAFAGNPSASSGAPAAMISSWEQRRLFRQCRRALLLCWKFIIAQLNDEKACLTSEMKETQCQLVVLIAERVEFHLTVDMSPATSSTNSRSTQRPTRRENNSGHGMGWTVNSPPASSNSRAHRPTRRENNSGHGMGWTANSPVASNNSETSSAQGMGWTANSPTTSGSNASDYNSGVAGGEEGSDGERDLYLYRCLLVATFKYVIENIESAKLKKRSWITLSETQFFAKVLAVCFFRIPVLQRMIIDQIFFTYRQKKWTNTVAMEQDQSSSSSSMRLQPPGTPNHVASRRRSSSKFGNGLTFASSLNQWSEFEGHVLSELENPDETAYSRTESKSSSENNQNGNHFPSASRAAVDKFKWLNPTLFRWTRYAPYLAPYADNDVFHMNDSTKVSWLEKLSHDGEFFAVFMGYYTQHAETCSVGEMIWSALPGYSLLIRVSLLLLKEASWGKWLYIRDTSNSVVSSMLEPPSSNDDMKTLFELKSIRNIKTVLETVAQLLHNKELLESCTLAMYECTNVFHARSVASTLSRFEEWFNATASLVSNETAQLVHRLPPTFSGQSFAIGIRVMLASESFEILNRVLQFLYNQMDYFDGDLRQNILKVLVQRHMFLFLHWNVDVRSNYHHLLVYKIIRVNRYFLDSPIDHLLIGRYAVSPLDSNGNTPNGFDEQDEHIGTSNGRQYQITAAEFNALRMEQALWRAFDACIGAICVQERKHAKEGNRKYQNEIQCARSRAIAFQKLSRRTVDELNSSSSVNEGLPGGKPWHELDLLDEELHREPPYYLRYLPAEEVSSLDELRRLANTVKHPPELQVYAALSLRHYSDMLKKYYQELSQNRCVEAPPLGYC</sequence>
<dbReference type="PANTHER" id="PTHR35397:SF2">
    <property type="match status" value="1"/>
</dbReference>
<accession>K3WTU2</accession>
<dbReference type="HOGENOM" id="CLU_304304_0_0_1"/>
<evidence type="ECO:0000313" key="2">
    <source>
        <dbReference type="EnsemblProtists" id="PYU1_T008388"/>
    </source>
</evidence>
<feature type="region of interest" description="Disordered" evidence="1">
    <location>
        <begin position="485"/>
        <end position="510"/>
    </location>
</feature>
<keyword evidence="3" id="KW-1185">Reference proteome</keyword>
<feature type="compositionally biased region" description="Polar residues" evidence="1">
    <location>
        <begin position="301"/>
        <end position="337"/>
    </location>
</feature>
<dbReference type="InParanoid" id="K3WTU2"/>
<reference evidence="3" key="2">
    <citation type="submission" date="2010-04" db="EMBL/GenBank/DDBJ databases">
        <authorList>
            <person name="Buell R."/>
            <person name="Hamilton J."/>
            <person name="Hostetler J."/>
        </authorList>
    </citation>
    <scope>NUCLEOTIDE SEQUENCE [LARGE SCALE GENOMIC DNA]</scope>
    <source>
        <strain evidence="3">DAOM:BR144</strain>
    </source>
</reference>
<feature type="compositionally biased region" description="Polar residues" evidence="1">
    <location>
        <begin position="491"/>
        <end position="510"/>
    </location>
</feature>
<dbReference type="Proteomes" id="UP000019132">
    <property type="component" value="Unassembled WGS sequence"/>
</dbReference>
<reference evidence="3" key="1">
    <citation type="journal article" date="2010" name="Genome Biol.">
        <title>Genome sequence of the necrotrophic plant pathogen Pythium ultimum reveals original pathogenicity mechanisms and effector repertoire.</title>
        <authorList>
            <person name="Levesque C.A."/>
            <person name="Brouwer H."/>
            <person name="Cano L."/>
            <person name="Hamilton J.P."/>
            <person name="Holt C."/>
            <person name="Huitema E."/>
            <person name="Raffaele S."/>
            <person name="Robideau G.P."/>
            <person name="Thines M."/>
            <person name="Win J."/>
            <person name="Zerillo M.M."/>
            <person name="Beakes G.W."/>
            <person name="Boore J.L."/>
            <person name="Busam D."/>
            <person name="Dumas B."/>
            <person name="Ferriera S."/>
            <person name="Fuerstenberg S.I."/>
            <person name="Gachon C.M."/>
            <person name="Gaulin E."/>
            <person name="Govers F."/>
            <person name="Grenville-Briggs L."/>
            <person name="Horner N."/>
            <person name="Hostetler J."/>
            <person name="Jiang R.H."/>
            <person name="Johnson J."/>
            <person name="Krajaejun T."/>
            <person name="Lin H."/>
            <person name="Meijer H.J."/>
            <person name="Moore B."/>
            <person name="Morris P."/>
            <person name="Phuntmart V."/>
            <person name="Puiu D."/>
            <person name="Shetty J."/>
            <person name="Stajich J.E."/>
            <person name="Tripathy S."/>
            <person name="Wawra S."/>
            <person name="van West P."/>
            <person name="Whitty B.R."/>
            <person name="Coutinho P.M."/>
            <person name="Henrissat B."/>
            <person name="Martin F."/>
            <person name="Thomas P.D."/>
            <person name="Tyler B.M."/>
            <person name="De Vries R.P."/>
            <person name="Kamoun S."/>
            <person name="Yandell M."/>
            <person name="Tisserat N."/>
            <person name="Buell C.R."/>
        </authorList>
    </citation>
    <scope>NUCLEOTIDE SEQUENCE</scope>
    <source>
        <strain evidence="3">DAOM:BR144</strain>
    </source>
</reference>
<organism evidence="2 3">
    <name type="scientific">Globisporangium ultimum (strain ATCC 200006 / CBS 805.95 / DAOM BR144)</name>
    <name type="common">Pythium ultimum</name>
    <dbReference type="NCBI Taxonomy" id="431595"/>
    <lineage>
        <taxon>Eukaryota</taxon>
        <taxon>Sar</taxon>
        <taxon>Stramenopiles</taxon>
        <taxon>Oomycota</taxon>
        <taxon>Peronosporomycetes</taxon>
        <taxon>Pythiales</taxon>
        <taxon>Pythiaceae</taxon>
        <taxon>Globisporangium</taxon>
    </lineage>
</organism>
<evidence type="ECO:0000313" key="3">
    <source>
        <dbReference type="Proteomes" id="UP000019132"/>
    </source>
</evidence>
<dbReference type="Pfam" id="PF08578">
    <property type="entry name" value="DUF1765"/>
    <property type="match status" value="1"/>
</dbReference>
<evidence type="ECO:0000256" key="1">
    <source>
        <dbReference type="SAM" id="MobiDB-lite"/>
    </source>
</evidence>
<name>K3WTU2_GLOUD</name>
<dbReference type="EnsemblProtists" id="PYU1_T008388">
    <property type="protein sequence ID" value="PYU1_T008388"/>
    <property type="gene ID" value="PYU1_G008372"/>
</dbReference>
<dbReference type="VEuPathDB" id="FungiDB:PYU1_G008372"/>
<dbReference type="OMA" id="PPYYLRY"/>
<proteinExistence type="predicted"/>
<feature type="region of interest" description="Disordered" evidence="1">
    <location>
        <begin position="427"/>
        <end position="455"/>
    </location>
</feature>
<dbReference type="AlphaFoldDB" id="K3WTU2"/>
<dbReference type="EMBL" id="GL376613">
    <property type="status" value="NOT_ANNOTATED_CDS"/>
    <property type="molecule type" value="Genomic_DNA"/>
</dbReference>
<dbReference type="eggNOG" id="ENOG502RS8K">
    <property type="taxonomic scope" value="Eukaryota"/>
</dbReference>
<feature type="compositionally biased region" description="Polar residues" evidence="1">
    <location>
        <begin position="272"/>
        <end position="282"/>
    </location>
</feature>
<dbReference type="PANTHER" id="PTHR35397">
    <property type="entry name" value="C2 DOMAIN-CONTAINING PROTEIN-RELATED"/>
    <property type="match status" value="1"/>
</dbReference>
<protein>
    <submittedName>
        <fullName evidence="2">Uncharacterized protein</fullName>
    </submittedName>
</protein>